<dbReference type="Proteomes" id="UP001205612">
    <property type="component" value="Unassembled WGS sequence"/>
</dbReference>
<feature type="chain" id="PRO_5047450842" description="Lipoprotein" evidence="2">
    <location>
        <begin position="23"/>
        <end position="168"/>
    </location>
</feature>
<accession>A0ABT2BB30</accession>
<evidence type="ECO:0008006" key="5">
    <source>
        <dbReference type="Google" id="ProtNLM"/>
    </source>
</evidence>
<evidence type="ECO:0000313" key="4">
    <source>
        <dbReference type="Proteomes" id="UP001205612"/>
    </source>
</evidence>
<gene>
    <name evidence="3" type="ORF">NX794_30990</name>
</gene>
<dbReference type="PROSITE" id="PS51257">
    <property type="entry name" value="PROKAR_LIPOPROTEIN"/>
    <property type="match status" value="1"/>
</dbReference>
<dbReference type="EMBL" id="JANUGP010000034">
    <property type="protein sequence ID" value="MCS0605596.1"/>
    <property type="molecule type" value="Genomic_DNA"/>
</dbReference>
<feature type="signal peptide" evidence="2">
    <location>
        <begin position="1"/>
        <end position="22"/>
    </location>
</feature>
<proteinExistence type="predicted"/>
<keyword evidence="2" id="KW-0732">Signal</keyword>
<evidence type="ECO:0000256" key="2">
    <source>
        <dbReference type="SAM" id="SignalP"/>
    </source>
</evidence>
<sequence length="168" mass="17175">MTPIRPRQGAYLCLLAGTALLAAGCHSGGHTGSQASTPPAARASASARAGAEKARTILDQEFTGHESLGSGSGLLQAAFGDTMPAAPARVKSVTFALVCTGRAKVSLTFFTDGKRLSPAARASDCDGSVFQQSIDLPTPGPVSFEADLSGSDQGGFAYSYFVEKEQTS</sequence>
<keyword evidence="4" id="KW-1185">Reference proteome</keyword>
<evidence type="ECO:0000313" key="3">
    <source>
        <dbReference type="EMBL" id="MCS0605596.1"/>
    </source>
</evidence>
<feature type="compositionally biased region" description="Low complexity" evidence="1">
    <location>
        <begin position="35"/>
        <end position="49"/>
    </location>
</feature>
<dbReference type="RefSeq" id="WP_258782841.1">
    <property type="nucleotide sequence ID" value="NZ_JANUGP010000034.1"/>
</dbReference>
<reference evidence="3 4" key="1">
    <citation type="submission" date="2022-08" db="EMBL/GenBank/DDBJ databases">
        <authorList>
            <person name="Somphong A."/>
            <person name="Phongsopitanun W."/>
        </authorList>
    </citation>
    <scope>NUCLEOTIDE SEQUENCE [LARGE SCALE GENOMIC DNA]</scope>
    <source>
        <strain evidence="3 4">LP11</strain>
    </source>
</reference>
<protein>
    <recommendedName>
        <fullName evidence="5">Lipoprotein</fullName>
    </recommendedName>
</protein>
<evidence type="ECO:0000256" key="1">
    <source>
        <dbReference type="SAM" id="MobiDB-lite"/>
    </source>
</evidence>
<name>A0ABT2BB30_9ACTN</name>
<feature type="region of interest" description="Disordered" evidence="1">
    <location>
        <begin position="28"/>
        <end position="49"/>
    </location>
</feature>
<organism evidence="3 4">
    <name type="scientific">Streptomyces pyxinicus</name>
    <dbReference type="NCBI Taxonomy" id="2970331"/>
    <lineage>
        <taxon>Bacteria</taxon>
        <taxon>Bacillati</taxon>
        <taxon>Actinomycetota</taxon>
        <taxon>Actinomycetes</taxon>
        <taxon>Kitasatosporales</taxon>
        <taxon>Streptomycetaceae</taxon>
        <taxon>Streptomyces</taxon>
    </lineage>
</organism>
<comment type="caution">
    <text evidence="3">The sequence shown here is derived from an EMBL/GenBank/DDBJ whole genome shotgun (WGS) entry which is preliminary data.</text>
</comment>